<accession>A0A849SH25</accession>
<keyword evidence="2" id="KW-0408">Iron</keyword>
<dbReference type="Pfam" id="PF00330">
    <property type="entry name" value="Aconitase"/>
    <property type="match status" value="1"/>
</dbReference>
<dbReference type="SUPFAM" id="SSF52016">
    <property type="entry name" value="LeuD/IlvD-like"/>
    <property type="match status" value="1"/>
</dbReference>
<gene>
    <name evidence="5" type="ORF">HOP12_12920</name>
</gene>
<proteinExistence type="predicted"/>
<dbReference type="GO" id="GO:0003994">
    <property type="term" value="F:aconitate hydratase activity"/>
    <property type="evidence" value="ECO:0007669"/>
    <property type="project" value="TreeGrafter"/>
</dbReference>
<dbReference type="GO" id="GO:0005829">
    <property type="term" value="C:cytosol"/>
    <property type="evidence" value="ECO:0007669"/>
    <property type="project" value="TreeGrafter"/>
</dbReference>
<dbReference type="PANTHER" id="PTHR43160">
    <property type="entry name" value="ACONITATE HYDRATASE B"/>
    <property type="match status" value="1"/>
</dbReference>
<dbReference type="SUPFAM" id="SSF53732">
    <property type="entry name" value="Aconitase iron-sulfur domain"/>
    <property type="match status" value="1"/>
</dbReference>
<dbReference type="PANTHER" id="PTHR43160:SF3">
    <property type="entry name" value="ACONITATE HYDRATASE, MITOCHONDRIAL"/>
    <property type="match status" value="1"/>
</dbReference>
<evidence type="ECO:0000259" key="4">
    <source>
        <dbReference type="Pfam" id="PF00330"/>
    </source>
</evidence>
<dbReference type="AlphaFoldDB" id="A0A849SH25"/>
<dbReference type="GO" id="GO:0006099">
    <property type="term" value="P:tricarboxylic acid cycle"/>
    <property type="evidence" value="ECO:0007669"/>
    <property type="project" value="TreeGrafter"/>
</dbReference>
<evidence type="ECO:0000313" key="5">
    <source>
        <dbReference type="EMBL" id="NOT35048.1"/>
    </source>
</evidence>
<dbReference type="InterPro" id="IPR015928">
    <property type="entry name" value="Aconitase/3IPM_dehydase_swvl"/>
</dbReference>
<name>A0A849SH25_UNCEI</name>
<dbReference type="Gene3D" id="3.30.499.10">
    <property type="entry name" value="Aconitase, domain 3"/>
    <property type="match status" value="1"/>
</dbReference>
<reference evidence="5 6" key="1">
    <citation type="submission" date="2020-04" db="EMBL/GenBank/DDBJ databases">
        <title>Metagenomic profiling of ammonia- and methane-oxidizing microorganisms in a Dutch drinking water treatment plant.</title>
        <authorList>
            <person name="Poghosyan L."/>
            <person name="Leucker S."/>
        </authorList>
    </citation>
    <scope>NUCLEOTIDE SEQUENCE [LARGE SCALE GENOMIC DNA]</scope>
    <source>
        <strain evidence="5">S-RSF-IL-03</strain>
    </source>
</reference>
<evidence type="ECO:0000313" key="6">
    <source>
        <dbReference type="Proteomes" id="UP000580839"/>
    </source>
</evidence>
<dbReference type="GO" id="GO:0046872">
    <property type="term" value="F:metal ion binding"/>
    <property type="evidence" value="ECO:0007669"/>
    <property type="project" value="UniProtKB-KW"/>
</dbReference>
<protein>
    <recommendedName>
        <fullName evidence="4">Aconitase/3-isopropylmalate dehydratase large subunit alpha/beta/alpha domain-containing protein</fullName>
    </recommendedName>
</protein>
<dbReference type="GO" id="GO:0051539">
    <property type="term" value="F:4 iron, 4 sulfur cluster binding"/>
    <property type="evidence" value="ECO:0007669"/>
    <property type="project" value="TreeGrafter"/>
</dbReference>
<dbReference type="Proteomes" id="UP000580839">
    <property type="component" value="Unassembled WGS sequence"/>
</dbReference>
<dbReference type="InterPro" id="IPR001030">
    <property type="entry name" value="Acoase/IPM_deHydtase_lsu_aba"/>
</dbReference>
<dbReference type="EMBL" id="JABFRW010000167">
    <property type="protein sequence ID" value="NOT35048.1"/>
    <property type="molecule type" value="Genomic_DNA"/>
</dbReference>
<sequence length="642" mass="67965">MNPWASVALIAAHRSERRPRAAGEGIPVGGERVLVTPDHLVLDEERAGLVALGCRSLGLSRATAVPTFAVLEREGPRGGEEAMRDQRDIELAAERHGLTLARPGAGETGGLALARLAAPARMLAGPLAQLGRCGALATLIEEVDALDAVGLIAGTPLRVAAPRPLAVRLLGKLSDWTSGFDLAAALMRHPRLALSSRVTLEWRGADLASLPVSERIAAADAFAVRGWRVLFPSDERTREWLALEGRETDWRALTFDGDGSLDELEFDAGVLEPMLWLNLDAAAVEARGFSGAPIEGVWVGPRATVEDLARLVTRMGGRPRAESLRFVVVMGTRRVRDTLAACGLLAALEAAGAELHAYSPHEAPQTRGGRWLMCAGEGGWGACGPDTIAASAVLGRLADPRELDAAELPPPLAAGWRASGPLERRLEDARLIRAGAANPAAEVSVAPALPLGPPLEAALRAVLIADLDHLPEEGWIRWGPRALGVRLRPEALALHVLAIQLPGFAERARAAGSGCIRVRGAIGESAHSLDEAIALRSVGVRVILATGYAAAARHALASLGILALECAGSWSVPTLGHELELPDLPHALEPRKPIVCRDLTHGRQFTLRHAHDALEIDDLRAGGRLARFARETGEALERTGTL</sequence>
<evidence type="ECO:0000256" key="1">
    <source>
        <dbReference type="ARBA" id="ARBA00022723"/>
    </source>
</evidence>
<dbReference type="Gene3D" id="3.20.19.10">
    <property type="entry name" value="Aconitase, domain 4"/>
    <property type="match status" value="1"/>
</dbReference>
<dbReference type="InterPro" id="IPR015931">
    <property type="entry name" value="Acnase/IPM_dHydase_lsu_aba_1/3"/>
</dbReference>
<dbReference type="InterPro" id="IPR036008">
    <property type="entry name" value="Aconitase_4Fe-4S_dom"/>
</dbReference>
<keyword evidence="3" id="KW-0411">Iron-sulfur</keyword>
<dbReference type="InterPro" id="IPR050926">
    <property type="entry name" value="Aconitase/IPM_isomerase"/>
</dbReference>
<evidence type="ECO:0000256" key="3">
    <source>
        <dbReference type="ARBA" id="ARBA00023014"/>
    </source>
</evidence>
<comment type="caution">
    <text evidence="5">The sequence shown here is derived from an EMBL/GenBank/DDBJ whole genome shotgun (WGS) entry which is preliminary data.</text>
</comment>
<evidence type="ECO:0000256" key="2">
    <source>
        <dbReference type="ARBA" id="ARBA00023004"/>
    </source>
</evidence>
<keyword evidence="1" id="KW-0479">Metal-binding</keyword>
<organism evidence="5 6">
    <name type="scientific">Eiseniibacteriota bacterium</name>
    <dbReference type="NCBI Taxonomy" id="2212470"/>
    <lineage>
        <taxon>Bacteria</taxon>
        <taxon>Candidatus Eiseniibacteriota</taxon>
    </lineage>
</organism>
<feature type="domain" description="Aconitase/3-isopropylmalate dehydratase large subunit alpha/beta/alpha" evidence="4">
    <location>
        <begin position="133"/>
        <end position="249"/>
    </location>
</feature>